<gene>
    <name evidence="2" type="ORF">ACG00Y_17630</name>
</gene>
<dbReference type="Gene3D" id="3.40.50.1820">
    <property type="entry name" value="alpha/beta hydrolase"/>
    <property type="match status" value="1"/>
</dbReference>
<protein>
    <submittedName>
        <fullName evidence="2">Alpha/beta hydrolase</fullName>
    </submittedName>
</protein>
<accession>A0ABW7F797</accession>
<evidence type="ECO:0000313" key="3">
    <source>
        <dbReference type="Proteomes" id="UP001606210"/>
    </source>
</evidence>
<evidence type="ECO:0000313" key="2">
    <source>
        <dbReference type="EMBL" id="MFG6431746.1"/>
    </source>
</evidence>
<proteinExistence type="predicted"/>
<dbReference type="SUPFAM" id="SSF53474">
    <property type="entry name" value="alpha/beta-Hydrolases"/>
    <property type="match status" value="1"/>
</dbReference>
<comment type="caution">
    <text evidence="2">The sequence shown here is derived from an EMBL/GenBank/DDBJ whole genome shotgun (WGS) entry which is preliminary data.</text>
</comment>
<dbReference type="InterPro" id="IPR052920">
    <property type="entry name" value="DNA-binding_regulatory"/>
</dbReference>
<dbReference type="InterPro" id="IPR022742">
    <property type="entry name" value="Hydrolase_4"/>
</dbReference>
<feature type="domain" description="Serine aminopeptidase S33" evidence="1">
    <location>
        <begin position="71"/>
        <end position="182"/>
    </location>
</feature>
<dbReference type="InterPro" id="IPR029058">
    <property type="entry name" value="AB_hydrolase_fold"/>
</dbReference>
<evidence type="ECO:0000259" key="1">
    <source>
        <dbReference type="Pfam" id="PF12146"/>
    </source>
</evidence>
<dbReference type="Proteomes" id="UP001606210">
    <property type="component" value="Unassembled WGS sequence"/>
</dbReference>
<name>A0ABW7F797_9BURK</name>
<sequence>MPATVALLTIGLLALGYLGVCGAIAHRFTTAQRKPLPAPPRADARTVQFASRDGRAQITAWYTRPADGCPAVVFVHGKDACRGDELKTDAAALADALDAAGIAVLRIDLRGHGGSSAARLTYGQTERHDVLGAVDWLRAQGHGRIGVLGASMGAASALLAAAEEPAVTALVADSSFADFPAMIERQYGKLCRLPHCFLPGALLVSRLLTGIDLSRLSPLRAAPALRGRPVLVIHSEGDRFIPVADSRAIAAACGAGLWTTDTPSHIGTYRALPTQYTDRVLAFFGQHLCGAE</sequence>
<keyword evidence="3" id="KW-1185">Reference proteome</keyword>
<dbReference type="EMBL" id="JBIGHV010000006">
    <property type="protein sequence ID" value="MFG6431746.1"/>
    <property type="molecule type" value="Genomic_DNA"/>
</dbReference>
<dbReference type="PANTHER" id="PTHR43358">
    <property type="entry name" value="ALPHA/BETA-HYDROLASE"/>
    <property type="match status" value="1"/>
</dbReference>
<dbReference type="Pfam" id="PF12146">
    <property type="entry name" value="Hydrolase_4"/>
    <property type="match status" value="1"/>
</dbReference>
<organism evidence="2 3">
    <name type="scientific">Pelomonas parva</name>
    <dbReference type="NCBI Taxonomy" id="3299032"/>
    <lineage>
        <taxon>Bacteria</taxon>
        <taxon>Pseudomonadati</taxon>
        <taxon>Pseudomonadota</taxon>
        <taxon>Betaproteobacteria</taxon>
        <taxon>Burkholderiales</taxon>
        <taxon>Sphaerotilaceae</taxon>
        <taxon>Roseateles</taxon>
    </lineage>
</organism>
<dbReference type="RefSeq" id="WP_394481044.1">
    <property type="nucleotide sequence ID" value="NZ_JBIGHV010000006.1"/>
</dbReference>
<dbReference type="GO" id="GO:0016787">
    <property type="term" value="F:hydrolase activity"/>
    <property type="evidence" value="ECO:0007669"/>
    <property type="project" value="UniProtKB-KW"/>
</dbReference>
<dbReference type="PANTHER" id="PTHR43358:SF4">
    <property type="entry name" value="ALPHA_BETA HYDROLASE FOLD-1 DOMAIN-CONTAINING PROTEIN"/>
    <property type="match status" value="1"/>
</dbReference>
<reference evidence="2 3" key="1">
    <citation type="submission" date="2024-08" db="EMBL/GenBank/DDBJ databases">
        <authorList>
            <person name="Lu H."/>
        </authorList>
    </citation>
    <scope>NUCLEOTIDE SEQUENCE [LARGE SCALE GENOMIC DNA]</scope>
    <source>
        <strain evidence="2 3">LYH14W</strain>
    </source>
</reference>
<keyword evidence="2" id="KW-0378">Hydrolase</keyword>